<feature type="transmembrane region" description="Helical" evidence="5">
    <location>
        <begin position="243"/>
        <end position="263"/>
    </location>
</feature>
<dbReference type="GO" id="GO:0005886">
    <property type="term" value="C:plasma membrane"/>
    <property type="evidence" value="ECO:0007669"/>
    <property type="project" value="TreeGrafter"/>
</dbReference>
<feature type="transmembrane region" description="Helical" evidence="5">
    <location>
        <begin position="270"/>
        <end position="290"/>
    </location>
</feature>
<feature type="chain" id="PRO_5041905094" evidence="6">
    <location>
        <begin position="21"/>
        <end position="464"/>
    </location>
</feature>
<dbReference type="Gene3D" id="3.90.226.10">
    <property type="entry name" value="2-enoyl-CoA Hydratase, Chain A, domain 1"/>
    <property type="match status" value="1"/>
</dbReference>
<dbReference type="InterPro" id="IPR012340">
    <property type="entry name" value="NA-bd_OB-fold"/>
</dbReference>
<proteinExistence type="predicted"/>
<evidence type="ECO:0000259" key="9">
    <source>
        <dbReference type="Pfam" id="PF25145"/>
    </source>
</evidence>
<evidence type="ECO:0000259" key="7">
    <source>
        <dbReference type="Pfam" id="PF01957"/>
    </source>
</evidence>
<evidence type="ECO:0000313" key="11">
    <source>
        <dbReference type="Proteomes" id="UP001207408"/>
    </source>
</evidence>
<feature type="domain" description="NfeD integral membrane" evidence="8">
    <location>
        <begin position="251"/>
        <end position="370"/>
    </location>
</feature>
<keyword evidence="6" id="KW-0732">Signal</keyword>
<dbReference type="Proteomes" id="UP001207408">
    <property type="component" value="Unassembled WGS sequence"/>
</dbReference>
<feature type="domain" description="NfeD-like C-terminal" evidence="7">
    <location>
        <begin position="410"/>
        <end position="463"/>
    </location>
</feature>
<evidence type="ECO:0000313" key="10">
    <source>
        <dbReference type="EMBL" id="MCW3804942.1"/>
    </source>
</evidence>
<dbReference type="Pfam" id="PF01957">
    <property type="entry name" value="NfeD"/>
    <property type="match status" value="1"/>
</dbReference>
<dbReference type="InterPro" id="IPR002810">
    <property type="entry name" value="NfeD-like_C"/>
</dbReference>
<feature type="domain" description="NfeD1b N-terminal" evidence="9">
    <location>
        <begin position="32"/>
        <end position="229"/>
    </location>
</feature>
<keyword evidence="11" id="KW-1185">Reference proteome</keyword>
<dbReference type="CDD" id="cd07021">
    <property type="entry name" value="Clp_protease_NfeD_like"/>
    <property type="match status" value="1"/>
</dbReference>
<evidence type="ECO:0000259" key="8">
    <source>
        <dbReference type="Pfam" id="PF24961"/>
    </source>
</evidence>
<dbReference type="AlphaFoldDB" id="A0AAE3MCD6"/>
<dbReference type="Pfam" id="PF25145">
    <property type="entry name" value="NfeD1b_N"/>
    <property type="match status" value="1"/>
</dbReference>
<name>A0AAE3MCD6_9BACT</name>
<comment type="subcellular location">
    <subcellularLocation>
        <location evidence="1">Membrane</location>
        <topology evidence="1">Multi-pass membrane protein</topology>
    </subcellularLocation>
</comment>
<evidence type="ECO:0000256" key="2">
    <source>
        <dbReference type="ARBA" id="ARBA00022692"/>
    </source>
</evidence>
<evidence type="ECO:0000256" key="1">
    <source>
        <dbReference type="ARBA" id="ARBA00004141"/>
    </source>
</evidence>
<dbReference type="RefSeq" id="WP_301198164.1">
    <property type="nucleotide sequence ID" value="NZ_JAPDPI010000006.1"/>
</dbReference>
<evidence type="ECO:0000256" key="6">
    <source>
        <dbReference type="SAM" id="SignalP"/>
    </source>
</evidence>
<keyword evidence="4 5" id="KW-0472">Membrane</keyword>
<feature type="transmembrane region" description="Helical" evidence="5">
    <location>
        <begin position="355"/>
        <end position="375"/>
    </location>
</feature>
<dbReference type="InterPro" id="IPR029045">
    <property type="entry name" value="ClpP/crotonase-like_dom_sf"/>
</dbReference>
<sequence length="464" mass="50463">MNKYLFFSLLLFFIPLGLFAQSDSVVQQAVIYKYDIKREIGSTSWIHTQNAFEEANEINADVILLHLNTYGGQVIFADSIRTKILNSDIPVHVFIDNNAASAGALISIACDSIYMRPGANIGAATVVNQSGEKMPDKYQSYMRSTIRATAEAHGHDTIINGKDTTYIWKRDPHIAEAMVDESIYIAGIIDTGKILTFTTNEAIKNGFCEGKAESIKEVIDILGYKEYQLITYKPTFYSGLKGFLTNPIFHGILILIIIGGLYFELQSPGVGFPLLASGIAAVLYFAPLYIDGLAANWEIILFVIGIVLIALEIFVVPGFGITGISGIILVFTGLTLSLVDNVIFDFSGVPAVELLMALIIVSAGTFLSFLIGIPLSQKLFSSGPLAKVALQTTQDINEGYISVDSEPAHLVDATGIAQTKLRPSGKVIINEESYDAVAEIGMIDKGENIKVTRYASGQLYVVKI</sequence>
<keyword evidence="3 5" id="KW-1133">Transmembrane helix</keyword>
<dbReference type="InterPro" id="IPR052165">
    <property type="entry name" value="Membrane_assoc_protease"/>
</dbReference>
<feature type="signal peptide" evidence="6">
    <location>
        <begin position="1"/>
        <end position="20"/>
    </location>
</feature>
<dbReference type="EMBL" id="JAPDPI010000006">
    <property type="protein sequence ID" value="MCW3804942.1"/>
    <property type="molecule type" value="Genomic_DNA"/>
</dbReference>
<evidence type="ECO:0000256" key="3">
    <source>
        <dbReference type="ARBA" id="ARBA00022989"/>
    </source>
</evidence>
<gene>
    <name evidence="10" type="ORF">OM074_04840</name>
</gene>
<keyword evidence="2 5" id="KW-0812">Transmembrane</keyword>
<dbReference type="PANTHER" id="PTHR33507">
    <property type="entry name" value="INNER MEMBRANE PROTEIN YBBJ"/>
    <property type="match status" value="1"/>
</dbReference>
<dbReference type="Pfam" id="PF24961">
    <property type="entry name" value="NfeD_membrane"/>
    <property type="match status" value="1"/>
</dbReference>
<dbReference type="SUPFAM" id="SSF52096">
    <property type="entry name" value="ClpP/crotonase"/>
    <property type="match status" value="1"/>
</dbReference>
<accession>A0AAE3MCD6</accession>
<feature type="transmembrane region" description="Helical" evidence="5">
    <location>
        <begin position="323"/>
        <end position="343"/>
    </location>
</feature>
<dbReference type="PANTHER" id="PTHR33507:SF3">
    <property type="entry name" value="INNER MEMBRANE PROTEIN YBBJ"/>
    <property type="match status" value="1"/>
</dbReference>
<organism evidence="10 11">
    <name type="scientific">Plebeiibacterium marinum</name>
    <dbReference type="NCBI Taxonomy" id="2992111"/>
    <lineage>
        <taxon>Bacteria</taxon>
        <taxon>Pseudomonadati</taxon>
        <taxon>Bacteroidota</taxon>
        <taxon>Bacteroidia</taxon>
        <taxon>Marinilabiliales</taxon>
        <taxon>Marinilabiliaceae</taxon>
        <taxon>Plebeiibacterium</taxon>
    </lineage>
</organism>
<dbReference type="InterPro" id="IPR056738">
    <property type="entry name" value="NfeD1b_N"/>
</dbReference>
<comment type="caution">
    <text evidence="10">The sequence shown here is derived from an EMBL/GenBank/DDBJ whole genome shotgun (WGS) entry which is preliminary data.</text>
</comment>
<evidence type="ECO:0000256" key="4">
    <source>
        <dbReference type="ARBA" id="ARBA00023136"/>
    </source>
</evidence>
<evidence type="ECO:0000256" key="5">
    <source>
        <dbReference type="SAM" id="Phobius"/>
    </source>
</evidence>
<protein>
    <submittedName>
        <fullName evidence="10">Nodulation protein NfeD</fullName>
    </submittedName>
</protein>
<dbReference type="InterPro" id="IPR056739">
    <property type="entry name" value="NfeD_membrane"/>
</dbReference>
<feature type="transmembrane region" description="Helical" evidence="5">
    <location>
        <begin position="296"/>
        <end position="316"/>
    </location>
</feature>
<reference evidence="10" key="1">
    <citation type="submission" date="2022-10" db="EMBL/GenBank/DDBJ databases">
        <authorList>
            <person name="Yu W.X."/>
        </authorList>
    </citation>
    <scope>NUCLEOTIDE SEQUENCE</scope>
    <source>
        <strain evidence="10">D04</strain>
    </source>
</reference>
<dbReference type="Gene3D" id="2.40.50.140">
    <property type="entry name" value="Nucleic acid-binding proteins"/>
    <property type="match status" value="1"/>
</dbReference>